<feature type="domain" description="UPF0029" evidence="3">
    <location>
        <begin position="140"/>
        <end position="194"/>
    </location>
</feature>
<dbReference type="Pfam" id="PF01205">
    <property type="entry name" value="Impact_N"/>
    <property type="match status" value="1"/>
</dbReference>
<dbReference type="OrthoDB" id="9813771at2"/>
<evidence type="ECO:0000259" key="3">
    <source>
        <dbReference type="Pfam" id="PF09186"/>
    </source>
</evidence>
<gene>
    <name evidence="4" type="primary">yigZ</name>
    <name evidence="4" type="ORF">ABG79_00838</name>
</gene>
<dbReference type="InterPro" id="IPR015796">
    <property type="entry name" value="Impact_YigZ-like"/>
</dbReference>
<dbReference type="SUPFAM" id="SSF54211">
    <property type="entry name" value="Ribosomal protein S5 domain 2-like"/>
    <property type="match status" value="1"/>
</dbReference>
<dbReference type="EMBL" id="LKHP01000003">
    <property type="protein sequence ID" value="KRQ87499.1"/>
    <property type="molecule type" value="Genomic_DNA"/>
</dbReference>
<dbReference type="InterPro" id="IPR035647">
    <property type="entry name" value="EFG_III/V"/>
</dbReference>
<comment type="caution">
    <text evidence="4">The sequence shown here is derived from an EMBL/GenBank/DDBJ whole genome shotgun (WGS) entry which is preliminary data.</text>
</comment>
<name>A0A0R3JV76_CALMK</name>
<evidence type="ECO:0000313" key="4">
    <source>
        <dbReference type="EMBL" id="KRQ87499.1"/>
    </source>
</evidence>
<dbReference type="PANTHER" id="PTHR16301:SF20">
    <property type="entry name" value="IMPACT FAMILY MEMBER YIGZ"/>
    <property type="match status" value="1"/>
</dbReference>
<dbReference type="GO" id="GO:0006446">
    <property type="term" value="P:regulation of translational initiation"/>
    <property type="evidence" value="ECO:0007669"/>
    <property type="project" value="TreeGrafter"/>
</dbReference>
<dbReference type="STRING" id="908809.ABG79_00838"/>
<keyword evidence="5" id="KW-1185">Reference proteome</keyword>
<dbReference type="InterPro" id="IPR036956">
    <property type="entry name" value="Impact_N_sf"/>
</dbReference>
<dbReference type="InterPro" id="IPR015269">
    <property type="entry name" value="UPF0029_Impact_C"/>
</dbReference>
<sequence length="219" mass="24704">MGREDITVLKNVEVSFEEKKSIFICNISRIRNEEEAMKFINEIKEKYKDATHNVFAYITNNGISMRYSDDGEPQGTAGPPVLEVLKREGLNDVAVVVTRYFGGTLLGAGGLVRAYSASCKQGVDAAGKVKRKPAILFSMNIEYDKYGKINHYLQHKNVKIISIEYAENIVIRVVSLLEDFDSIHSDIIEILNGNDIINFKDECVVFVDECNKIMEVQNK</sequence>
<dbReference type="RefSeq" id="WP_057977413.1">
    <property type="nucleotide sequence ID" value="NZ_LKHP01000003.1"/>
</dbReference>
<dbReference type="SUPFAM" id="SSF54980">
    <property type="entry name" value="EF-G C-terminal domain-like"/>
    <property type="match status" value="1"/>
</dbReference>
<reference evidence="4 5" key="1">
    <citation type="submission" date="2015-09" db="EMBL/GenBank/DDBJ databases">
        <title>Draft genome sequence of a Caloramator mitchellensis, a moderate thermophile from the Great Artesian Basin of Australia.</title>
        <authorList>
            <person name="Patel B.K."/>
        </authorList>
    </citation>
    <scope>NUCLEOTIDE SEQUENCE [LARGE SCALE GENOMIC DNA]</scope>
    <source>
        <strain evidence="4 5">VF08</strain>
    </source>
</reference>
<organism evidence="4 5">
    <name type="scientific">Caloramator mitchellensis</name>
    <dbReference type="NCBI Taxonomy" id="908809"/>
    <lineage>
        <taxon>Bacteria</taxon>
        <taxon>Bacillati</taxon>
        <taxon>Bacillota</taxon>
        <taxon>Clostridia</taxon>
        <taxon>Eubacteriales</taxon>
        <taxon>Clostridiaceae</taxon>
        <taxon>Caloramator</taxon>
    </lineage>
</organism>
<evidence type="ECO:0000313" key="5">
    <source>
        <dbReference type="Proteomes" id="UP000052015"/>
    </source>
</evidence>
<dbReference type="PANTHER" id="PTHR16301">
    <property type="entry name" value="IMPACT-RELATED"/>
    <property type="match status" value="1"/>
</dbReference>
<dbReference type="Proteomes" id="UP000052015">
    <property type="component" value="Unassembled WGS sequence"/>
</dbReference>
<dbReference type="PATRIC" id="fig|908809.3.peg.846"/>
<evidence type="ECO:0000256" key="1">
    <source>
        <dbReference type="ARBA" id="ARBA00007665"/>
    </source>
</evidence>
<dbReference type="GO" id="GO:0005737">
    <property type="term" value="C:cytoplasm"/>
    <property type="evidence" value="ECO:0007669"/>
    <property type="project" value="TreeGrafter"/>
</dbReference>
<dbReference type="InterPro" id="IPR020568">
    <property type="entry name" value="Ribosomal_Su5_D2-typ_SF"/>
</dbReference>
<dbReference type="InterPro" id="IPR001498">
    <property type="entry name" value="Impact_N"/>
</dbReference>
<feature type="domain" description="Impact N-terminal" evidence="2">
    <location>
        <begin position="19"/>
        <end position="121"/>
    </location>
</feature>
<dbReference type="PROSITE" id="PS00910">
    <property type="entry name" value="UPF0029"/>
    <property type="match status" value="1"/>
</dbReference>
<accession>A0A0R3JV76</accession>
<dbReference type="Pfam" id="PF09186">
    <property type="entry name" value="DUF1949"/>
    <property type="match status" value="1"/>
</dbReference>
<dbReference type="InterPro" id="IPR020569">
    <property type="entry name" value="UPF0029_Impact_CS"/>
</dbReference>
<proteinExistence type="inferred from homology"/>
<dbReference type="NCBIfam" id="TIGR00257">
    <property type="entry name" value="IMPACT_YIGZ"/>
    <property type="match status" value="1"/>
</dbReference>
<comment type="similarity">
    <text evidence="1">Belongs to the IMPACT family.</text>
</comment>
<dbReference type="Gene3D" id="3.30.230.30">
    <property type="entry name" value="Impact, N-terminal domain"/>
    <property type="match status" value="1"/>
</dbReference>
<dbReference type="InterPro" id="IPR023582">
    <property type="entry name" value="Impact"/>
</dbReference>
<protein>
    <submittedName>
        <fullName evidence="4">IMPACT family member YigZ</fullName>
    </submittedName>
</protein>
<evidence type="ECO:0000259" key="2">
    <source>
        <dbReference type="Pfam" id="PF01205"/>
    </source>
</evidence>
<dbReference type="AlphaFoldDB" id="A0A0R3JV76"/>